<dbReference type="Gene3D" id="3.30.2320.10">
    <property type="entry name" value="hypothetical protein PF0899 domain"/>
    <property type="match status" value="1"/>
</dbReference>
<sequence length="435" mass="45961">MTVHRTQTGGIPASFLAACALPGLPRVALDKPNEGRDADIGTLAAELKKATDEVKAFAEKAETEIKNLGTITGETKADADKALTEMGGLTARVGELEQKLARRGAPAGGEEHKSVGRIVAESEAVKAAGLRGDAWKGSLAIEVKAITSASATGTSATTALVPADRVAGTSLPRRPMTIRALLQPGRTTSSIIEYARQTVRTLNAQTVAENPSAAKPQSDIQWDITNTKVATIAHWIPASKQILADAPQLQSEIDGELRYGLEFAEEQQLLLGDGTGTNLLGLLPQATAYVAPSGVTVAGETRLDRLRLAMLQATLALYPATGHVLNPTDWAAIELTKDDHGRYIWANPAGLVGPTLWGLPVAVSLAMPIGTFLTGALAYAAQIFDREDASVLISTEDRDNFVRNMVTILAEERLALVVRRPQALIKGTFAAQSGK</sequence>
<organism evidence="3 4">
    <name type="scientific">Methylobacterium fujisawaense</name>
    <dbReference type="NCBI Taxonomy" id="107400"/>
    <lineage>
        <taxon>Bacteria</taxon>
        <taxon>Pseudomonadati</taxon>
        <taxon>Pseudomonadota</taxon>
        <taxon>Alphaproteobacteria</taxon>
        <taxon>Hyphomicrobiales</taxon>
        <taxon>Methylobacteriaceae</taxon>
        <taxon>Methylobacterium</taxon>
    </lineage>
</organism>
<name>A0ABR6D6I5_9HYPH</name>
<evidence type="ECO:0000259" key="2">
    <source>
        <dbReference type="Pfam" id="PF05065"/>
    </source>
</evidence>
<dbReference type="PROSITE" id="PS51257">
    <property type="entry name" value="PROKAR_LIPOPROTEIN"/>
    <property type="match status" value="1"/>
</dbReference>
<dbReference type="NCBIfam" id="TIGR01554">
    <property type="entry name" value="major_cap_HK97"/>
    <property type="match status" value="1"/>
</dbReference>
<keyword evidence="4" id="KW-1185">Reference proteome</keyword>
<gene>
    <name evidence="3" type="ORF">GGQ91_001070</name>
</gene>
<dbReference type="GeneID" id="96602811"/>
<evidence type="ECO:0000256" key="1">
    <source>
        <dbReference type="ARBA" id="ARBA00004328"/>
    </source>
</evidence>
<dbReference type="RefSeq" id="WP_182591534.1">
    <property type="nucleotide sequence ID" value="NZ_JACJIM010000002.1"/>
</dbReference>
<comment type="caution">
    <text evidence="3">The sequence shown here is derived from an EMBL/GenBank/DDBJ whole genome shotgun (WGS) entry which is preliminary data.</text>
</comment>
<dbReference type="InterPro" id="IPR054612">
    <property type="entry name" value="Phage_capsid-like_C"/>
</dbReference>
<evidence type="ECO:0000313" key="3">
    <source>
        <dbReference type="EMBL" id="MBA9061693.1"/>
    </source>
</evidence>
<accession>A0ABR6D6I5</accession>
<dbReference type="InterPro" id="IPR024455">
    <property type="entry name" value="Phage_capsid"/>
</dbReference>
<dbReference type="Proteomes" id="UP000565455">
    <property type="component" value="Unassembled WGS sequence"/>
</dbReference>
<comment type="subcellular location">
    <subcellularLocation>
        <location evidence="1">Virion</location>
    </subcellularLocation>
</comment>
<dbReference type="Gene3D" id="3.30.2400.10">
    <property type="entry name" value="Major capsid protein gp5"/>
    <property type="match status" value="1"/>
</dbReference>
<dbReference type="SUPFAM" id="SSF56563">
    <property type="entry name" value="Major capsid protein gp5"/>
    <property type="match status" value="1"/>
</dbReference>
<proteinExistence type="predicted"/>
<evidence type="ECO:0000313" key="4">
    <source>
        <dbReference type="Proteomes" id="UP000565455"/>
    </source>
</evidence>
<reference evidence="3 4" key="1">
    <citation type="submission" date="2020-08" db="EMBL/GenBank/DDBJ databases">
        <title>Genomic Encyclopedia of Type Strains, Phase IV (KMG-IV): sequencing the most valuable type-strain genomes for metagenomic binning, comparative biology and taxonomic classification.</title>
        <authorList>
            <person name="Goeker M."/>
        </authorList>
    </citation>
    <scope>NUCLEOTIDE SEQUENCE [LARGE SCALE GENOMIC DNA]</scope>
    <source>
        <strain evidence="3 4">DSM 5686</strain>
    </source>
</reference>
<dbReference type="EMBL" id="JACJIM010000002">
    <property type="protein sequence ID" value="MBA9061693.1"/>
    <property type="molecule type" value="Genomic_DNA"/>
</dbReference>
<feature type="domain" description="Phage capsid-like C-terminal" evidence="2">
    <location>
        <begin position="170"/>
        <end position="429"/>
    </location>
</feature>
<protein>
    <submittedName>
        <fullName evidence="3">HK97 family phage major capsid protein</fullName>
    </submittedName>
</protein>
<dbReference type="Pfam" id="PF05065">
    <property type="entry name" value="Phage_capsid"/>
    <property type="match status" value="1"/>
</dbReference>